<proteinExistence type="predicted"/>
<gene>
    <name evidence="2" type="ORF">DEW08_19885</name>
</gene>
<reference evidence="3" key="1">
    <citation type="submission" date="2018-05" db="EMBL/GenBank/DDBJ databases">
        <title>Azospirillum thermophila sp. nov., a novel isolated from hot spring.</title>
        <authorList>
            <person name="Zhao Z."/>
        </authorList>
    </citation>
    <scope>NUCLEOTIDE SEQUENCE [LARGE SCALE GENOMIC DNA]</scope>
    <source>
        <strain evidence="3">CFH 70021</strain>
    </source>
</reference>
<dbReference type="Proteomes" id="UP000245629">
    <property type="component" value="Chromosome 3"/>
</dbReference>
<sequence>MDILTADDFLPKKSEPFQMILDGSDPLDLVLLEITTKTIRDFPGKIRDPFSLFFEGTKGIYCPQGVYRLRHGSGWEVEIFLVPIGDNPDGTYRYQAVFN</sequence>
<keyword evidence="3" id="KW-1185">Reference proteome</keyword>
<dbReference type="OrthoDB" id="8926597at2"/>
<organism evidence="2 3">
    <name type="scientific">Azospirillum thermophilum</name>
    <dbReference type="NCBI Taxonomy" id="2202148"/>
    <lineage>
        <taxon>Bacteria</taxon>
        <taxon>Pseudomonadati</taxon>
        <taxon>Pseudomonadota</taxon>
        <taxon>Alphaproteobacteria</taxon>
        <taxon>Rhodospirillales</taxon>
        <taxon>Azospirillaceae</taxon>
        <taxon>Azospirillum</taxon>
    </lineage>
</organism>
<dbReference type="AlphaFoldDB" id="A0A2S2CV14"/>
<dbReference type="RefSeq" id="WP_109330539.1">
    <property type="nucleotide sequence ID" value="NZ_CP029354.1"/>
</dbReference>
<evidence type="ECO:0000313" key="3">
    <source>
        <dbReference type="Proteomes" id="UP000245629"/>
    </source>
</evidence>
<dbReference type="InterPro" id="IPR054209">
    <property type="entry name" value="DUF6916"/>
</dbReference>
<protein>
    <recommendedName>
        <fullName evidence="1">DUF6916 domain-containing protein</fullName>
    </recommendedName>
</protein>
<feature type="domain" description="DUF6916" evidence="1">
    <location>
        <begin position="4"/>
        <end position="98"/>
    </location>
</feature>
<evidence type="ECO:0000313" key="2">
    <source>
        <dbReference type="EMBL" id="AWK88352.1"/>
    </source>
</evidence>
<accession>A0A2S2CV14</accession>
<name>A0A2S2CV14_9PROT</name>
<dbReference type="KEGG" id="azz:DEW08_19885"/>
<evidence type="ECO:0000259" key="1">
    <source>
        <dbReference type="Pfam" id="PF21880"/>
    </source>
</evidence>
<dbReference type="Pfam" id="PF21880">
    <property type="entry name" value="DUF6916"/>
    <property type="match status" value="1"/>
</dbReference>
<dbReference type="EMBL" id="CP029354">
    <property type="protein sequence ID" value="AWK88352.1"/>
    <property type="molecule type" value="Genomic_DNA"/>
</dbReference>